<dbReference type="GO" id="GO:0140078">
    <property type="term" value="F:class I DNA-(apurinic or apyrimidinic site) endonuclease activity"/>
    <property type="evidence" value="ECO:0007669"/>
    <property type="project" value="UniProtKB-EC"/>
</dbReference>
<feature type="binding site" evidence="15">
    <location>
        <position position="170"/>
    </location>
    <ligand>
        <name>DNA</name>
        <dbReference type="ChEBI" id="CHEBI:16991"/>
    </ligand>
</feature>
<dbReference type="Pfam" id="PF06831">
    <property type="entry name" value="H2TH"/>
    <property type="match status" value="1"/>
</dbReference>
<proteinExistence type="inferred from homology"/>
<keyword evidence="11 15" id="KW-0456">Lyase</keyword>
<comment type="caution">
    <text evidence="18">The sequence shown here is derived from an EMBL/GenBank/DDBJ whole genome shotgun (WGS) entry which is preliminary data.</text>
</comment>
<evidence type="ECO:0000256" key="14">
    <source>
        <dbReference type="ARBA" id="ARBA00044632"/>
    </source>
</evidence>
<evidence type="ECO:0000256" key="9">
    <source>
        <dbReference type="ARBA" id="ARBA00023125"/>
    </source>
</evidence>
<keyword evidence="19" id="KW-1185">Reference proteome</keyword>
<dbReference type="Gene3D" id="3.20.190.10">
    <property type="entry name" value="MutM-like, N-terminal"/>
    <property type="match status" value="1"/>
</dbReference>
<comment type="catalytic activity">
    <reaction evidence="1 15">
        <text>Hydrolysis of DNA containing ring-opened 7-methylguanine residues, releasing 2,6-diamino-4-hydroxy-5-(N-methyl)formamidopyrimidine.</text>
        <dbReference type="EC" id="3.2.2.23"/>
    </reaction>
</comment>
<dbReference type="InterPro" id="IPR015886">
    <property type="entry name" value="H2TH_FPG"/>
</dbReference>
<dbReference type="SMART" id="SM00898">
    <property type="entry name" value="Fapy_DNA_glyco"/>
    <property type="match status" value="1"/>
</dbReference>
<dbReference type="PANTHER" id="PTHR22993">
    <property type="entry name" value="FORMAMIDOPYRIMIDINE-DNA GLYCOSYLASE"/>
    <property type="match status" value="1"/>
</dbReference>
<evidence type="ECO:0000256" key="1">
    <source>
        <dbReference type="ARBA" id="ARBA00001668"/>
    </source>
</evidence>
<dbReference type="InterPro" id="IPR020629">
    <property type="entry name" value="FPG_Glyclase"/>
</dbReference>
<evidence type="ECO:0000256" key="11">
    <source>
        <dbReference type="ARBA" id="ARBA00023239"/>
    </source>
</evidence>
<keyword evidence="7 15" id="KW-0378">Hydrolase</keyword>
<feature type="active site" description="Proton donor; for beta-elimination activity" evidence="15">
    <location>
        <position position="58"/>
    </location>
</feature>
<organism evidence="18 19">
    <name type="scientific">Neoaquamicrobium sediminum</name>
    <dbReference type="NCBI Taxonomy" id="1849104"/>
    <lineage>
        <taxon>Bacteria</taxon>
        <taxon>Pseudomonadati</taxon>
        <taxon>Pseudomonadota</taxon>
        <taxon>Alphaproteobacteria</taxon>
        <taxon>Hyphomicrobiales</taxon>
        <taxon>Phyllobacteriaceae</taxon>
        <taxon>Neoaquamicrobium</taxon>
    </lineage>
</organism>
<comment type="cofactor">
    <cofactor evidence="15">
        <name>Zn(2+)</name>
        <dbReference type="ChEBI" id="CHEBI:29105"/>
    </cofactor>
    <text evidence="15">Binds 1 zinc ion per subunit.</text>
</comment>
<dbReference type="InterPro" id="IPR000214">
    <property type="entry name" value="Znf_DNA_glyclase/AP_lyase"/>
</dbReference>
<evidence type="ECO:0000256" key="7">
    <source>
        <dbReference type="ARBA" id="ARBA00022801"/>
    </source>
</evidence>
<dbReference type="InterPro" id="IPR012319">
    <property type="entry name" value="FPG_cat"/>
</dbReference>
<dbReference type="Pfam" id="PF06827">
    <property type="entry name" value="zf-FPG_IleRS"/>
    <property type="match status" value="1"/>
</dbReference>
<evidence type="ECO:0000256" key="8">
    <source>
        <dbReference type="ARBA" id="ARBA00022833"/>
    </source>
</evidence>
<feature type="domain" description="Formamidopyrimidine-DNA glycosylase catalytic" evidence="17">
    <location>
        <begin position="2"/>
        <end position="130"/>
    </location>
</feature>
<evidence type="ECO:0000256" key="15">
    <source>
        <dbReference type="HAMAP-Rule" id="MF_00103"/>
    </source>
</evidence>
<dbReference type="Pfam" id="PF01149">
    <property type="entry name" value="Fapy_DNA_glyco"/>
    <property type="match status" value="1"/>
</dbReference>
<dbReference type="EMBL" id="JAZHFV010000001">
    <property type="protein sequence ID" value="MEX4006426.1"/>
    <property type="molecule type" value="Genomic_DNA"/>
</dbReference>
<feature type="binding site" evidence="15">
    <location>
        <position position="127"/>
    </location>
    <ligand>
        <name>DNA</name>
        <dbReference type="ChEBI" id="CHEBI:16991"/>
    </ligand>
</feature>
<dbReference type="NCBIfam" id="TIGR00577">
    <property type="entry name" value="fpg"/>
    <property type="match status" value="1"/>
</dbReference>
<protein>
    <recommendedName>
        <fullName evidence="15">Formamidopyrimidine-DNA glycosylase</fullName>
        <shortName evidence="15">Fapy-DNA glycosylase</shortName>
        <ecNumber evidence="15">3.2.2.23</ecNumber>
    </recommendedName>
    <alternativeName>
        <fullName evidence="15">DNA-(apurinic or apyrimidinic site) lyase MutM</fullName>
        <shortName evidence="15">AP lyase MutM</shortName>
        <ecNumber evidence="15">4.2.99.18</ecNumber>
    </alternativeName>
</protein>
<evidence type="ECO:0000256" key="13">
    <source>
        <dbReference type="ARBA" id="ARBA00023295"/>
    </source>
</evidence>
<dbReference type="HAMAP" id="MF_00103">
    <property type="entry name" value="Fapy_DNA_glycosyl"/>
    <property type="match status" value="1"/>
</dbReference>
<keyword evidence="5 15" id="KW-0227">DNA damage</keyword>
<dbReference type="SUPFAM" id="SSF57716">
    <property type="entry name" value="Glucocorticoid receptor-like (DNA-binding domain)"/>
    <property type="match status" value="1"/>
</dbReference>
<dbReference type="Proteomes" id="UP001559025">
    <property type="component" value="Unassembled WGS sequence"/>
</dbReference>
<gene>
    <name evidence="15 18" type="primary">mutM</name>
    <name evidence="15" type="synonym">fpg</name>
    <name evidence="18" type="ORF">V1479_03865</name>
</gene>
<keyword evidence="8 15" id="KW-0862">Zinc</keyword>
<dbReference type="InterPro" id="IPR010979">
    <property type="entry name" value="Ribosomal_uS13-like_H2TH"/>
</dbReference>
<feature type="domain" description="FPG-type" evidence="16">
    <location>
        <begin position="261"/>
        <end position="297"/>
    </location>
</feature>
<dbReference type="CDD" id="cd08966">
    <property type="entry name" value="EcFpg-like_N"/>
    <property type="match status" value="1"/>
</dbReference>
<keyword evidence="12 15" id="KW-0511">Multifunctional enzyme</keyword>
<keyword evidence="6 15" id="KW-0863">Zinc-finger</keyword>
<dbReference type="EC" id="3.2.2.23" evidence="15"/>
<feature type="binding site" evidence="15">
    <location>
        <position position="104"/>
    </location>
    <ligand>
        <name>DNA</name>
        <dbReference type="ChEBI" id="CHEBI:16991"/>
    </ligand>
</feature>
<evidence type="ECO:0000259" key="17">
    <source>
        <dbReference type="PROSITE" id="PS51068"/>
    </source>
</evidence>
<dbReference type="SMART" id="SM01232">
    <property type="entry name" value="H2TH"/>
    <property type="match status" value="1"/>
</dbReference>
<evidence type="ECO:0000256" key="12">
    <source>
        <dbReference type="ARBA" id="ARBA00023268"/>
    </source>
</evidence>
<evidence type="ECO:0000313" key="19">
    <source>
        <dbReference type="Proteomes" id="UP001559025"/>
    </source>
</evidence>
<accession>A0ABV3WP35</accession>
<dbReference type="EC" id="4.2.99.18" evidence="15"/>
<evidence type="ECO:0000256" key="2">
    <source>
        <dbReference type="ARBA" id="ARBA00009409"/>
    </source>
</evidence>
<keyword evidence="4 15" id="KW-0479">Metal-binding</keyword>
<dbReference type="SUPFAM" id="SSF46946">
    <property type="entry name" value="S13-like H2TH domain"/>
    <property type="match status" value="1"/>
</dbReference>
<dbReference type="InterPro" id="IPR035937">
    <property type="entry name" value="FPG_N"/>
</dbReference>
<dbReference type="InterPro" id="IPR015887">
    <property type="entry name" value="DNA_glyclase_Znf_dom_DNA_BS"/>
</dbReference>
<dbReference type="InterPro" id="IPR010663">
    <property type="entry name" value="Znf_FPG/IleRS"/>
</dbReference>
<dbReference type="GO" id="GO:0008534">
    <property type="term" value="F:oxidized purine nucleobase lesion DNA N-glycosylase activity"/>
    <property type="evidence" value="ECO:0007669"/>
    <property type="project" value="UniProtKB-EC"/>
</dbReference>
<dbReference type="PROSITE" id="PS51066">
    <property type="entry name" value="ZF_FPG_2"/>
    <property type="match status" value="1"/>
</dbReference>
<feature type="active site" description="Proton donor; for delta-elimination activity" evidence="15">
    <location>
        <position position="287"/>
    </location>
</feature>
<evidence type="ECO:0000256" key="10">
    <source>
        <dbReference type="ARBA" id="ARBA00023204"/>
    </source>
</evidence>
<evidence type="ECO:0000313" key="18">
    <source>
        <dbReference type="EMBL" id="MEX4006426.1"/>
    </source>
</evidence>
<comment type="catalytic activity">
    <reaction evidence="14 15">
        <text>2'-deoxyribonucleotide-(2'-deoxyribose 5'-phosphate)-2'-deoxyribonucleotide-DNA = a 3'-end 2'-deoxyribonucleotide-(2,3-dehydro-2,3-deoxyribose 5'-phosphate)-DNA + a 5'-end 5'-phospho-2'-deoxyribonucleoside-DNA + H(+)</text>
        <dbReference type="Rhea" id="RHEA:66592"/>
        <dbReference type="Rhea" id="RHEA-COMP:13180"/>
        <dbReference type="Rhea" id="RHEA-COMP:16897"/>
        <dbReference type="Rhea" id="RHEA-COMP:17067"/>
        <dbReference type="ChEBI" id="CHEBI:15378"/>
        <dbReference type="ChEBI" id="CHEBI:136412"/>
        <dbReference type="ChEBI" id="CHEBI:157695"/>
        <dbReference type="ChEBI" id="CHEBI:167181"/>
        <dbReference type="EC" id="4.2.99.18"/>
    </reaction>
</comment>
<evidence type="ECO:0000259" key="16">
    <source>
        <dbReference type="PROSITE" id="PS51066"/>
    </source>
</evidence>
<dbReference type="NCBIfam" id="NF002211">
    <property type="entry name" value="PRK01103.1"/>
    <property type="match status" value="1"/>
</dbReference>
<dbReference type="PANTHER" id="PTHR22993:SF9">
    <property type="entry name" value="FORMAMIDOPYRIMIDINE-DNA GLYCOSYLASE"/>
    <property type="match status" value="1"/>
</dbReference>
<dbReference type="Gene3D" id="1.10.8.50">
    <property type="match status" value="1"/>
</dbReference>
<keyword evidence="9 15" id="KW-0238">DNA-binding</keyword>
<keyword evidence="10 15" id="KW-0234">DNA repair</keyword>
<comment type="subunit">
    <text evidence="3 15">Monomer.</text>
</comment>
<feature type="active site" description="Schiff-base intermediate with DNA" evidence="15">
    <location>
        <position position="2"/>
    </location>
</feature>
<dbReference type="PROSITE" id="PS51068">
    <property type="entry name" value="FPG_CAT"/>
    <property type="match status" value="1"/>
</dbReference>
<feature type="active site" description="Proton donor" evidence="15">
    <location>
        <position position="3"/>
    </location>
</feature>
<evidence type="ECO:0000256" key="3">
    <source>
        <dbReference type="ARBA" id="ARBA00011245"/>
    </source>
</evidence>
<keyword evidence="13 15" id="KW-0326">Glycosidase</keyword>
<name>A0ABV3WP35_9HYPH</name>
<dbReference type="SUPFAM" id="SSF81624">
    <property type="entry name" value="N-terminal domain of MutM-like DNA repair proteins"/>
    <property type="match status" value="1"/>
</dbReference>
<sequence>MPELPEVETVRRGLQPVFEGARIVTVEQRRPDLRFPFPADFVASLTGRSVISLGRRAKYLTMHLDRDPVLICHLGMSGSFRILAGSDDAVPGAFHHERSKNEAHDHVVFHLENDAGATSRVVFNDPRRFGFMLFSPGATLHEHPSLAGLGIEPTGNALDGAMLGDLLHGRRAPLKAALLDQRLIAGLGNIYVCEALWRAGLSPRREAGSIAPAPGRTNARCERLAEAIREVIADAIAAGGSSLRDHVQADGSLGYFQHSFNVYDREGEACRKPGCGGTVQRIVQSGRSTFYCPSCQR</sequence>
<evidence type="ECO:0000256" key="5">
    <source>
        <dbReference type="ARBA" id="ARBA00022763"/>
    </source>
</evidence>
<comment type="function">
    <text evidence="15">Involved in base excision repair of DNA damaged by oxidation or by mutagenic agents. Acts as DNA glycosylase that recognizes and removes damaged bases. Has a preference for oxidized purines, such as 7,8-dihydro-8-oxoguanine (8-oxoG). Has AP (apurinic/apyrimidinic) lyase activity and introduces nicks in the DNA strand. Cleaves the DNA backbone by beta-delta elimination to generate a single-strand break at the site of the removed base with both 3'- and 5'-phosphates.</text>
</comment>
<evidence type="ECO:0000256" key="6">
    <source>
        <dbReference type="ARBA" id="ARBA00022771"/>
    </source>
</evidence>
<comment type="similarity">
    <text evidence="2 15">Belongs to the FPG family.</text>
</comment>
<reference evidence="18 19" key="1">
    <citation type="submission" date="2024-01" db="EMBL/GenBank/DDBJ databases">
        <title>New evidence supports the origin of RcGTA from prophage.</title>
        <authorList>
            <person name="Xu Y."/>
            <person name="Liu B."/>
            <person name="Chen F."/>
        </authorList>
    </citation>
    <scope>NUCLEOTIDE SEQUENCE [LARGE SCALE GENOMIC DNA]</scope>
    <source>
        <strain evidence="18 19">CBW1107-2</strain>
    </source>
</reference>
<evidence type="ECO:0000256" key="4">
    <source>
        <dbReference type="ARBA" id="ARBA00022723"/>
    </source>
</evidence>
<dbReference type="RefSeq" id="WP_368801741.1">
    <property type="nucleotide sequence ID" value="NZ_JAZHFV010000001.1"/>
</dbReference>
<dbReference type="PROSITE" id="PS01242">
    <property type="entry name" value="ZF_FPG_1"/>
    <property type="match status" value="1"/>
</dbReference>